<dbReference type="Pfam" id="PF00892">
    <property type="entry name" value="EamA"/>
    <property type="match status" value="1"/>
</dbReference>
<keyword evidence="2" id="KW-0812">Transmembrane</keyword>
<dbReference type="EMBL" id="QXWK01000012">
    <property type="protein sequence ID" value="NBH61452.1"/>
    <property type="molecule type" value="Genomic_DNA"/>
</dbReference>
<keyword evidence="5" id="KW-1185">Reference proteome</keyword>
<sequence length="144" mass="15718">MSIFTFWWPIALLLVAHTFYQVSAKSVPEAMDPFAAVFFNYVVAAAAAFVLWMVMGQDKNLAVQFGKMNWAPVVMGFTITAVEVASVFMYKLGWNISVGTTIVNIALAVVLAVIGILFYREVLTVQQMVGIGLCIAGVIVMARS</sequence>
<feature type="transmembrane region" description="Helical" evidence="2">
    <location>
        <begin position="68"/>
        <end position="90"/>
    </location>
</feature>
<dbReference type="InterPro" id="IPR000620">
    <property type="entry name" value="EamA_dom"/>
</dbReference>
<keyword evidence="2" id="KW-1133">Transmembrane helix</keyword>
<proteinExistence type="inferred from homology"/>
<comment type="similarity">
    <text evidence="1">Belongs to the EamA transporter family.</text>
</comment>
<dbReference type="Proteomes" id="UP000446866">
    <property type="component" value="Unassembled WGS sequence"/>
</dbReference>
<accession>A0A845QH34</accession>
<feature type="transmembrane region" description="Helical" evidence="2">
    <location>
        <begin position="34"/>
        <end position="56"/>
    </location>
</feature>
<protein>
    <recommendedName>
        <fullName evidence="3">EamA domain-containing protein</fullName>
    </recommendedName>
</protein>
<name>A0A845QH34_9FIRM</name>
<keyword evidence="2" id="KW-0472">Membrane</keyword>
<evidence type="ECO:0000313" key="5">
    <source>
        <dbReference type="Proteomes" id="UP000446866"/>
    </source>
</evidence>
<feature type="transmembrane region" description="Helical" evidence="2">
    <location>
        <begin position="125"/>
        <end position="142"/>
    </location>
</feature>
<dbReference type="AlphaFoldDB" id="A0A845QH34"/>
<dbReference type="InterPro" id="IPR037185">
    <property type="entry name" value="EmrE-like"/>
</dbReference>
<evidence type="ECO:0000256" key="2">
    <source>
        <dbReference type="SAM" id="Phobius"/>
    </source>
</evidence>
<evidence type="ECO:0000259" key="3">
    <source>
        <dbReference type="Pfam" id="PF00892"/>
    </source>
</evidence>
<comment type="caution">
    <text evidence="4">The sequence shown here is derived from an EMBL/GenBank/DDBJ whole genome shotgun (WGS) entry which is preliminary data.</text>
</comment>
<gene>
    <name evidence="4" type="ORF">D0435_07295</name>
</gene>
<reference evidence="4 5" key="1">
    <citation type="submission" date="2018-08" db="EMBL/GenBank/DDBJ databases">
        <title>Murine metabolic-syndrome-specific gut microbial biobank.</title>
        <authorList>
            <person name="Liu C."/>
        </authorList>
    </citation>
    <scope>NUCLEOTIDE SEQUENCE [LARGE SCALE GENOMIC DNA]</scope>
    <source>
        <strain evidence="4 5">28</strain>
    </source>
</reference>
<organism evidence="4 5">
    <name type="scientific">Anaerotruncus colihominis</name>
    <dbReference type="NCBI Taxonomy" id="169435"/>
    <lineage>
        <taxon>Bacteria</taxon>
        <taxon>Bacillati</taxon>
        <taxon>Bacillota</taxon>
        <taxon>Clostridia</taxon>
        <taxon>Eubacteriales</taxon>
        <taxon>Oscillospiraceae</taxon>
        <taxon>Anaerotruncus</taxon>
    </lineage>
</organism>
<evidence type="ECO:0000313" key="4">
    <source>
        <dbReference type="EMBL" id="NBH61452.1"/>
    </source>
</evidence>
<dbReference type="GO" id="GO:0016020">
    <property type="term" value="C:membrane"/>
    <property type="evidence" value="ECO:0007669"/>
    <property type="project" value="InterPro"/>
</dbReference>
<feature type="transmembrane region" description="Helical" evidence="2">
    <location>
        <begin position="96"/>
        <end position="118"/>
    </location>
</feature>
<evidence type="ECO:0000256" key="1">
    <source>
        <dbReference type="ARBA" id="ARBA00007362"/>
    </source>
</evidence>
<dbReference type="SUPFAM" id="SSF103481">
    <property type="entry name" value="Multidrug resistance efflux transporter EmrE"/>
    <property type="match status" value="1"/>
</dbReference>
<feature type="domain" description="EamA" evidence="3">
    <location>
        <begin position="12"/>
        <end position="141"/>
    </location>
</feature>
<dbReference type="RefSeq" id="WP_160201734.1">
    <property type="nucleotide sequence ID" value="NZ_QXWK01000012.1"/>
</dbReference>